<reference evidence="14 15" key="1">
    <citation type="submission" date="2019-01" db="EMBL/GenBank/DDBJ databases">
        <title>Draft genome sequences of the type strains of six Macrococcus species.</title>
        <authorList>
            <person name="Mazhar S."/>
            <person name="Altermann E."/>
            <person name="Hill C."/>
            <person name="Mcauliffe O."/>
        </authorList>
    </citation>
    <scope>NUCLEOTIDE SEQUENCE [LARGE SCALE GENOMIC DNA]</scope>
    <source>
        <strain evidence="14 15">CCM4809</strain>
    </source>
</reference>
<comment type="similarity">
    <text evidence="5 12">Belongs to the purine/pyrimidine phosphoribosyltransferase family.</text>
</comment>
<dbReference type="HAMAP" id="MF_00004">
    <property type="entry name" value="Aden_phosphoribosyltr"/>
    <property type="match status" value="1"/>
</dbReference>
<keyword evidence="9 12" id="KW-0328">Glycosyltransferase</keyword>
<dbReference type="SUPFAM" id="SSF53271">
    <property type="entry name" value="PRTase-like"/>
    <property type="match status" value="1"/>
</dbReference>
<keyword evidence="11 12" id="KW-0660">Purine salvage</keyword>
<dbReference type="GO" id="GO:0006168">
    <property type="term" value="P:adenine salvage"/>
    <property type="evidence" value="ECO:0007669"/>
    <property type="project" value="InterPro"/>
</dbReference>
<sequence length="173" mass="19249">MDLKQYISEVKDWPIEGVNFKDITTIMDNGEAYRYATDQIVEYAKDKNVDVVVGPEARGFIIGCPVSYAMGIGFAPVRKEGKLPREVIRYEYDLEYGSNVLTMHKDAIKPGQRVLITDDLLATGGTIEATIKLVEQLGGVVAGIAFIIDLKYLNGMEKLEGYDVLSLVSYDEE</sequence>
<name>A0A4R6BMD7_9STAP</name>
<keyword evidence="15" id="KW-1185">Reference proteome</keyword>
<dbReference type="RefSeq" id="WP_133428910.1">
    <property type="nucleotide sequence ID" value="NZ_BMCC01000002.1"/>
</dbReference>
<evidence type="ECO:0000259" key="13">
    <source>
        <dbReference type="Pfam" id="PF00156"/>
    </source>
</evidence>
<dbReference type="NCBIfam" id="NF002634">
    <property type="entry name" value="PRK02304.1-3"/>
    <property type="match status" value="1"/>
</dbReference>
<comment type="function">
    <text evidence="2 12">Catalyzes a salvage reaction resulting in the formation of AMP, that is energically less costly than de novo synthesis.</text>
</comment>
<comment type="pathway">
    <text evidence="4 12">Purine metabolism; AMP biosynthesis via salvage pathway; AMP from adenine: step 1/1.</text>
</comment>
<dbReference type="PANTHER" id="PTHR32315:SF3">
    <property type="entry name" value="ADENINE PHOSPHORIBOSYLTRANSFERASE"/>
    <property type="match status" value="1"/>
</dbReference>
<evidence type="ECO:0000256" key="11">
    <source>
        <dbReference type="ARBA" id="ARBA00022726"/>
    </source>
</evidence>
<dbReference type="NCBIfam" id="NF002636">
    <property type="entry name" value="PRK02304.1-5"/>
    <property type="match status" value="1"/>
</dbReference>
<comment type="caution">
    <text evidence="14">The sequence shown here is derived from an EMBL/GenBank/DDBJ whole genome shotgun (WGS) entry which is preliminary data.</text>
</comment>
<dbReference type="UniPathway" id="UPA00588">
    <property type="reaction ID" value="UER00646"/>
</dbReference>
<dbReference type="Pfam" id="PF00156">
    <property type="entry name" value="Pribosyltran"/>
    <property type="match status" value="1"/>
</dbReference>
<dbReference type="InterPro" id="IPR005764">
    <property type="entry name" value="Ade_phspho_trans"/>
</dbReference>
<dbReference type="NCBIfam" id="TIGR01090">
    <property type="entry name" value="apt"/>
    <property type="match status" value="1"/>
</dbReference>
<proteinExistence type="inferred from homology"/>
<evidence type="ECO:0000256" key="12">
    <source>
        <dbReference type="HAMAP-Rule" id="MF_00004"/>
    </source>
</evidence>
<dbReference type="NCBIfam" id="NF002633">
    <property type="entry name" value="PRK02304.1-2"/>
    <property type="match status" value="1"/>
</dbReference>
<dbReference type="AlphaFoldDB" id="A0A4R6BMD7"/>
<evidence type="ECO:0000256" key="5">
    <source>
        <dbReference type="ARBA" id="ARBA00008391"/>
    </source>
</evidence>
<comment type="subcellular location">
    <subcellularLocation>
        <location evidence="3 12">Cytoplasm</location>
    </subcellularLocation>
</comment>
<dbReference type="FunFam" id="3.40.50.2020:FF:000004">
    <property type="entry name" value="Adenine phosphoribosyltransferase"/>
    <property type="match status" value="1"/>
</dbReference>
<comment type="catalytic activity">
    <reaction evidence="1 12">
        <text>AMP + diphosphate = 5-phospho-alpha-D-ribose 1-diphosphate + adenine</text>
        <dbReference type="Rhea" id="RHEA:16609"/>
        <dbReference type="ChEBI" id="CHEBI:16708"/>
        <dbReference type="ChEBI" id="CHEBI:33019"/>
        <dbReference type="ChEBI" id="CHEBI:58017"/>
        <dbReference type="ChEBI" id="CHEBI:456215"/>
        <dbReference type="EC" id="2.4.2.7"/>
    </reaction>
</comment>
<evidence type="ECO:0000256" key="10">
    <source>
        <dbReference type="ARBA" id="ARBA00022679"/>
    </source>
</evidence>
<dbReference type="GO" id="GO:0016208">
    <property type="term" value="F:AMP binding"/>
    <property type="evidence" value="ECO:0007669"/>
    <property type="project" value="TreeGrafter"/>
</dbReference>
<dbReference type="GO" id="GO:0044209">
    <property type="term" value="P:AMP salvage"/>
    <property type="evidence" value="ECO:0007669"/>
    <property type="project" value="UniProtKB-UniRule"/>
</dbReference>
<comment type="subunit">
    <text evidence="6 12">Homodimer.</text>
</comment>
<organism evidence="14 15">
    <name type="scientific">Macrococcus hajekii</name>
    <dbReference type="NCBI Taxonomy" id="198482"/>
    <lineage>
        <taxon>Bacteria</taxon>
        <taxon>Bacillati</taxon>
        <taxon>Bacillota</taxon>
        <taxon>Bacilli</taxon>
        <taxon>Bacillales</taxon>
        <taxon>Staphylococcaceae</taxon>
        <taxon>Macrococcus</taxon>
    </lineage>
</organism>
<dbReference type="InterPro" id="IPR000836">
    <property type="entry name" value="PRTase_dom"/>
</dbReference>
<evidence type="ECO:0000256" key="6">
    <source>
        <dbReference type="ARBA" id="ARBA00011738"/>
    </source>
</evidence>
<dbReference type="PANTHER" id="PTHR32315">
    <property type="entry name" value="ADENINE PHOSPHORIBOSYLTRANSFERASE"/>
    <property type="match status" value="1"/>
</dbReference>
<evidence type="ECO:0000256" key="2">
    <source>
        <dbReference type="ARBA" id="ARBA00003968"/>
    </source>
</evidence>
<dbReference type="GO" id="GO:0002055">
    <property type="term" value="F:adenine binding"/>
    <property type="evidence" value="ECO:0007669"/>
    <property type="project" value="TreeGrafter"/>
</dbReference>
<evidence type="ECO:0000313" key="14">
    <source>
        <dbReference type="EMBL" id="TDM02822.1"/>
    </source>
</evidence>
<dbReference type="GO" id="GO:0003999">
    <property type="term" value="F:adenine phosphoribosyltransferase activity"/>
    <property type="evidence" value="ECO:0007669"/>
    <property type="project" value="UniProtKB-UniRule"/>
</dbReference>
<dbReference type="EC" id="2.4.2.7" evidence="7 12"/>
<dbReference type="Proteomes" id="UP000295328">
    <property type="component" value="Unassembled WGS sequence"/>
</dbReference>
<evidence type="ECO:0000256" key="7">
    <source>
        <dbReference type="ARBA" id="ARBA00011893"/>
    </source>
</evidence>
<dbReference type="InterPro" id="IPR029057">
    <property type="entry name" value="PRTase-like"/>
</dbReference>
<evidence type="ECO:0000313" key="15">
    <source>
        <dbReference type="Proteomes" id="UP000295328"/>
    </source>
</evidence>
<evidence type="ECO:0000256" key="9">
    <source>
        <dbReference type="ARBA" id="ARBA00022676"/>
    </source>
</evidence>
<keyword evidence="10 12" id="KW-0808">Transferase</keyword>
<dbReference type="CDD" id="cd06223">
    <property type="entry name" value="PRTases_typeI"/>
    <property type="match status" value="1"/>
</dbReference>
<dbReference type="Gene3D" id="3.40.50.2020">
    <property type="match status" value="1"/>
</dbReference>
<gene>
    <name evidence="12" type="primary">apt</name>
    <name evidence="14" type="ORF">ERX37_01665</name>
</gene>
<feature type="domain" description="Phosphoribosyltransferase" evidence="13">
    <location>
        <begin position="33"/>
        <end position="149"/>
    </location>
</feature>
<accession>A0A4R6BMD7</accession>
<dbReference type="InterPro" id="IPR050054">
    <property type="entry name" value="UPRTase/APRTase"/>
</dbReference>
<dbReference type="EMBL" id="SCWE01000001">
    <property type="protein sequence ID" value="TDM02822.1"/>
    <property type="molecule type" value="Genomic_DNA"/>
</dbReference>
<dbReference type="GO" id="GO:0006166">
    <property type="term" value="P:purine ribonucleoside salvage"/>
    <property type="evidence" value="ECO:0007669"/>
    <property type="project" value="UniProtKB-UniRule"/>
</dbReference>
<evidence type="ECO:0000256" key="4">
    <source>
        <dbReference type="ARBA" id="ARBA00004659"/>
    </source>
</evidence>
<protein>
    <recommendedName>
        <fullName evidence="7 12">Adenine phosphoribosyltransferase</fullName>
        <shortName evidence="12">APRT</shortName>
        <ecNumber evidence="7 12">2.4.2.7</ecNumber>
    </recommendedName>
</protein>
<keyword evidence="8 12" id="KW-0963">Cytoplasm</keyword>
<dbReference type="OrthoDB" id="9803963at2"/>
<dbReference type="GO" id="GO:0005737">
    <property type="term" value="C:cytoplasm"/>
    <property type="evidence" value="ECO:0007669"/>
    <property type="project" value="UniProtKB-SubCell"/>
</dbReference>
<evidence type="ECO:0000256" key="8">
    <source>
        <dbReference type="ARBA" id="ARBA00022490"/>
    </source>
</evidence>
<evidence type="ECO:0000256" key="1">
    <source>
        <dbReference type="ARBA" id="ARBA00000868"/>
    </source>
</evidence>
<evidence type="ECO:0000256" key="3">
    <source>
        <dbReference type="ARBA" id="ARBA00004496"/>
    </source>
</evidence>